<protein>
    <submittedName>
        <fullName evidence="1">Uncharacterized protein</fullName>
    </submittedName>
</protein>
<proteinExistence type="predicted"/>
<reference evidence="1" key="1">
    <citation type="submission" date="2011-10" db="EMBL/GenBank/DDBJ databases">
        <title>The Genome Sequence of Fusarium oxysporum HDV247.</title>
        <authorList>
            <consortium name="The Broad Institute Genome Sequencing Platform"/>
            <person name="Ma L.-J."/>
            <person name="Gale L.R."/>
            <person name="Schwartz D.C."/>
            <person name="Zhou S."/>
            <person name="Corby-Kistler H."/>
            <person name="Young S.K."/>
            <person name="Zeng Q."/>
            <person name="Gargeya S."/>
            <person name="Fitzgerald M."/>
            <person name="Haas B."/>
            <person name="Abouelleil A."/>
            <person name="Alvarado L."/>
            <person name="Arachchi H.M."/>
            <person name="Berlin A."/>
            <person name="Brown A."/>
            <person name="Chapman S.B."/>
            <person name="Chen Z."/>
            <person name="Dunbar C."/>
            <person name="Freedman E."/>
            <person name="Gearin G."/>
            <person name="Goldberg J."/>
            <person name="Griggs A."/>
            <person name="Gujja S."/>
            <person name="Heiman D."/>
            <person name="Howarth C."/>
            <person name="Larson L."/>
            <person name="Lui A."/>
            <person name="MacDonald P.J.P."/>
            <person name="Montmayeur A."/>
            <person name="Murphy C."/>
            <person name="Neiman D."/>
            <person name="Pearson M."/>
            <person name="Priest M."/>
            <person name="Roberts A."/>
            <person name="Saif S."/>
            <person name="Shea T."/>
            <person name="Shenoy N."/>
            <person name="Sisk P."/>
            <person name="Stolte C."/>
            <person name="Sykes S."/>
            <person name="Wortman J."/>
            <person name="Nusbaum C."/>
            <person name="Birren B."/>
        </authorList>
    </citation>
    <scope>NUCLEOTIDE SEQUENCE [LARGE SCALE GENOMIC DNA]</scope>
    <source>
        <strain evidence="1">HDV247</strain>
    </source>
</reference>
<dbReference type="HOGENOM" id="CLU_3260566_0_0_1"/>
<dbReference type="AlphaFoldDB" id="W9P658"/>
<gene>
    <name evidence="1" type="ORF">FOVG_09360</name>
</gene>
<accession>W9P658</accession>
<evidence type="ECO:0000313" key="1">
    <source>
        <dbReference type="EMBL" id="EXA40573.1"/>
    </source>
</evidence>
<reference evidence="1" key="2">
    <citation type="submission" date="2012-05" db="EMBL/GenBank/DDBJ databases">
        <title>Annotation of the Genome Sequence of Fusarium oxysporum HDV247.</title>
        <authorList>
            <consortium name="The Broad Institute Genomics Platform"/>
            <person name="Ma L.-J."/>
            <person name="Corby-Kistler H."/>
            <person name="Broz K."/>
            <person name="Gale L.R."/>
            <person name="Jonkers W."/>
            <person name="O'Donnell K."/>
            <person name="Ploetz R."/>
            <person name="Steinberg C."/>
            <person name="Schwartz D.C."/>
            <person name="VanEtten H."/>
            <person name="Zhou S."/>
            <person name="Young S.K."/>
            <person name="Zeng Q."/>
            <person name="Gargeya S."/>
            <person name="Fitzgerald M."/>
            <person name="Abouelleil A."/>
            <person name="Alvarado L."/>
            <person name="Chapman S.B."/>
            <person name="Gainer-Dewar J."/>
            <person name="Goldberg J."/>
            <person name="Griggs A."/>
            <person name="Gujja S."/>
            <person name="Hansen M."/>
            <person name="Howarth C."/>
            <person name="Imamovic A."/>
            <person name="Ireland A."/>
            <person name="Larimer J."/>
            <person name="McCowan C."/>
            <person name="Murphy C."/>
            <person name="Pearson M."/>
            <person name="Poon T.W."/>
            <person name="Priest M."/>
            <person name="Roberts A."/>
            <person name="Saif S."/>
            <person name="Shea T."/>
            <person name="Sykes S."/>
            <person name="Wortman J."/>
            <person name="Nusbaum C."/>
            <person name="Birren B."/>
        </authorList>
    </citation>
    <scope>NUCLEOTIDE SEQUENCE</scope>
    <source>
        <strain evidence="1">HDV247</strain>
    </source>
</reference>
<name>W9P658_FUSOX</name>
<dbReference type="EMBL" id="JH650973">
    <property type="protein sequence ID" value="EXA40573.1"/>
    <property type="molecule type" value="Genomic_DNA"/>
</dbReference>
<sequence length="42" mass="4793">MFDQIAVVAQLHVRFWQSLTLRLDSGNADEAMPKPDNHKSLI</sequence>
<organism evidence="1">
    <name type="scientific">Fusarium oxysporum f. sp. pisi HDV247</name>
    <dbReference type="NCBI Taxonomy" id="1080344"/>
    <lineage>
        <taxon>Eukaryota</taxon>
        <taxon>Fungi</taxon>
        <taxon>Dikarya</taxon>
        <taxon>Ascomycota</taxon>
        <taxon>Pezizomycotina</taxon>
        <taxon>Sordariomycetes</taxon>
        <taxon>Hypocreomycetidae</taxon>
        <taxon>Hypocreales</taxon>
        <taxon>Nectriaceae</taxon>
        <taxon>Fusarium</taxon>
        <taxon>Fusarium oxysporum species complex</taxon>
    </lineage>
</organism>
<dbReference type="Proteomes" id="UP000030751">
    <property type="component" value="Unassembled WGS sequence"/>
</dbReference>